<dbReference type="PANTHER" id="PTHR12358:SF106">
    <property type="entry name" value="LIPID KINASE YEGS"/>
    <property type="match status" value="1"/>
</dbReference>
<sequence length="289" mass="33335">MKHIFMMKYTKKHHDFESCIHEVMSGYDYEVVYRNCLADSQKYVRNVKEKARFYIAGGDGTIHGLIQCLIDTEHEIVVLPMGTGNDFCRTLTSMKKPKKILEESLQYGTQKVDAIALNDTYYINAACFGLDSVIANHVHDTPNIPLVPDSKSYIISILQNTMKYKDHSVTIYSDGKLLYQGNMILCTLNNAQYYGGGFQIIPHADIQDGYMDICVVDQVPKWKIPYMVERLVRHKLNGRKDVHYFRVKNAKVICQYACNIDGEEKQYDHYDFQIKPECLNIVTFKKPSN</sequence>
<evidence type="ECO:0000256" key="1">
    <source>
        <dbReference type="ARBA" id="ARBA00001946"/>
    </source>
</evidence>
<dbReference type="SUPFAM" id="SSF111331">
    <property type="entry name" value="NAD kinase/diacylglycerol kinase-like"/>
    <property type="match status" value="1"/>
</dbReference>
<evidence type="ECO:0000259" key="9">
    <source>
        <dbReference type="PROSITE" id="PS50146"/>
    </source>
</evidence>
<dbReference type="GeneID" id="98916088"/>
<dbReference type="EMBL" id="SMCQ01000018">
    <property type="protein sequence ID" value="TCV95334.1"/>
    <property type="molecule type" value="Genomic_DNA"/>
</dbReference>
<dbReference type="InterPro" id="IPR001206">
    <property type="entry name" value="Diacylglycerol_kinase_cat_dom"/>
</dbReference>
<organism evidence="10 11">
    <name type="scientific">Longibaculum muris</name>
    <dbReference type="NCBI Taxonomy" id="1796628"/>
    <lineage>
        <taxon>Bacteria</taxon>
        <taxon>Bacillati</taxon>
        <taxon>Bacillota</taxon>
        <taxon>Erysipelotrichia</taxon>
        <taxon>Erysipelotrichales</taxon>
        <taxon>Coprobacillaceae</taxon>
        <taxon>Longibaculum</taxon>
    </lineage>
</organism>
<feature type="domain" description="DAGKc" evidence="9">
    <location>
        <begin position="25"/>
        <end position="121"/>
    </location>
</feature>
<evidence type="ECO:0000256" key="6">
    <source>
        <dbReference type="ARBA" id="ARBA00022840"/>
    </source>
</evidence>
<keyword evidence="8" id="KW-1208">Phospholipid metabolism</keyword>
<keyword evidence="3" id="KW-0808">Transferase</keyword>
<dbReference type="Pfam" id="PF19279">
    <property type="entry name" value="YegS_C"/>
    <property type="match status" value="1"/>
</dbReference>
<evidence type="ECO:0000256" key="4">
    <source>
        <dbReference type="ARBA" id="ARBA00022741"/>
    </source>
</evidence>
<comment type="caution">
    <text evidence="10">The sequence shown here is derived from an EMBL/GenBank/DDBJ whole genome shotgun (WGS) entry which is preliminary data.</text>
</comment>
<keyword evidence="4" id="KW-0547">Nucleotide-binding</keyword>
<evidence type="ECO:0000313" key="11">
    <source>
        <dbReference type="Proteomes" id="UP000295515"/>
    </source>
</evidence>
<dbReference type="Gene3D" id="2.60.200.40">
    <property type="match status" value="1"/>
</dbReference>
<dbReference type="GO" id="GO:0008654">
    <property type="term" value="P:phospholipid biosynthetic process"/>
    <property type="evidence" value="ECO:0007669"/>
    <property type="project" value="UniProtKB-KW"/>
</dbReference>
<dbReference type="GO" id="GO:0004143">
    <property type="term" value="F:ATP-dependent diacylglycerol kinase activity"/>
    <property type="evidence" value="ECO:0007669"/>
    <property type="project" value="TreeGrafter"/>
</dbReference>
<dbReference type="GO" id="GO:0005886">
    <property type="term" value="C:plasma membrane"/>
    <property type="evidence" value="ECO:0007669"/>
    <property type="project" value="TreeGrafter"/>
</dbReference>
<evidence type="ECO:0000256" key="7">
    <source>
        <dbReference type="ARBA" id="ARBA00023209"/>
    </source>
</evidence>
<dbReference type="InterPro" id="IPR050187">
    <property type="entry name" value="Lipid_Phosphate_FormReg"/>
</dbReference>
<comment type="similarity">
    <text evidence="2">Belongs to the diacylglycerol/lipid kinase family.</text>
</comment>
<dbReference type="InterPro" id="IPR017438">
    <property type="entry name" value="ATP-NAD_kinase_N"/>
</dbReference>
<reference evidence="10 11" key="1">
    <citation type="submission" date="2019-03" db="EMBL/GenBank/DDBJ databases">
        <title>Genomic Encyclopedia of Type Strains, Phase IV (KMG-IV): sequencing the most valuable type-strain genomes for metagenomic binning, comparative biology and taxonomic classification.</title>
        <authorList>
            <person name="Goeker M."/>
        </authorList>
    </citation>
    <scope>NUCLEOTIDE SEQUENCE [LARGE SCALE GENOMIC DNA]</scope>
    <source>
        <strain evidence="10 11">DSM 29487</strain>
    </source>
</reference>
<dbReference type="Gene3D" id="3.40.50.10330">
    <property type="entry name" value="Probable inorganic polyphosphate/atp-NAD kinase, domain 1"/>
    <property type="match status" value="1"/>
</dbReference>
<evidence type="ECO:0000256" key="8">
    <source>
        <dbReference type="ARBA" id="ARBA00023264"/>
    </source>
</evidence>
<dbReference type="RefSeq" id="WP_066444275.1">
    <property type="nucleotide sequence ID" value="NZ_JANKBF010000016.1"/>
</dbReference>
<evidence type="ECO:0000256" key="3">
    <source>
        <dbReference type="ARBA" id="ARBA00022679"/>
    </source>
</evidence>
<dbReference type="AlphaFoldDB" id="A0A4R3YVB1"/>
<dbReference type="PROSITE" id="PS50146">
    <property type="entry name" value="DAGK"/>
    <property type="match status" value="1"/>
</dbReference>
<dbReference type="Proteomes" id="UP000295515">
    <property type="component" value="Unassembled WGS sequence"/>
</dbReference>
<keyword evidence="7" id="KW-0594">Phospholipid biosynthesis</keyword>
<dbReference type="InterPro" id="IPR016064">
    <property type="entry name" value="NAD/diacylglycerol_kinase_sf"/>
</dbReference>
<evidence type="ECO:0000313" key="10">
    <source>
        <dbReference type="EMBL" id="TCV95334.1"/>
    </source>
</evidence>
<keyword evidence="11" id="KW-1185">Reference proteome</keyword>
<evidence type="ECO:0000256" key="5">
    <source>
        <dbReference type="ARBA" id="ARBA00022777"/>
    </source>
</evidence>
<dbReference type="GO" id="GO:0005524">
    <property type="term" value="F:ATP binding"/>
    <property type="evidence" value="ECO:0007669"/>
    <property type="project" value="UniProtKB-KW"/>
</dbReference>
<keyword evidence="7" id="KW-0444">Lipid biosynthesis</keyword>
<dbReference type="Pfam" id="PF00781">
    <property type="entry name" value="DAGK_cat"/>
    <property type="match status" value="1"/>
</dbReference>
<keyword evidence="6" id="KW-0067">ATP-binding</keyword>
<keyword evidence="5 10" id="KW-0418">Kinase</keyword>
<comment type="cofactor">
    <cofactor evidence="1">
        <name>Mg(2+)</name>
        <dbReference type="ChEBI" id="CHEBI:18420"/>
    </cofactor>
</comment>
<dbReference type="InterPro" id="IPR045540">
    <property type="entry name" value="YegS/DAGK_C"/>
</dbReference>
<keyword evidence="7" id="KW-0443">Lipid metabolism</keyword>
<name>A0A4R3YVB1_9FIRM</name>
<protein>
    <submittedName>
        <fullName evidence="10">Diacylglycerol kinase family enzyme</fullName>
    </submittedName>
</protein>
<dbReference type="PANTHER" id="PTHR12358">
    <property type="entry name" value="SPHINGOSINE KINASE"/>
    <property type="match status" value="1"/>
</dbReference>
<proteinExistence type="inferred from homology"/>
<gene>
    <name evidence="10" type="ORF">EDD60_11854</name>
</gene>
<accession>A0A4R3YVB1</accession>
<evidence type="ECO:0000256" key="2">
    <source>
        <dbReference type="ARBA" id="ARBA00005983"/>
    </source>
</evidence>